<sequence>DPATADRLVRNLTCDIIEYGVEMVMMSVLGSH</sequence>
<evidence type="ECO:0000313" key="1">
    <source>
        <dbReference type="EMBL" id="GAG78124.1"/>
    </source>
</evidence>
<dbReference type="EMBL" id="BART01012201">
    <property type="protein sequence ID" value="GAG78124.1"/>
    <property type="molecule type" value="Genomic_DNA"/>
</dbReference>
<feature type="non-terminal residue" evidence="1">
    <location>
        <position position="1"/>
    </location>
</feature>
<protein>
    <submittedName>
        <fullName evidence="1">Uncharacterized protein</fullName>
    </submittedName>
</protein>
<name>X1A8V4_9ZZZZ</name>
<accession>X1A8V4</accession>
<dbReference type="AlphaFoldDB" id="X1A8V4"/>
<comment type="caution">
    <text evidence="1">The sequence shown here is derived from an EMBL/GenBank/DDBJ whole genome shotgun (WGS) entry which is preliminary data.</text>
</comment>
<proteinExistence type="predicted"/>
<gene>
    <name evidence="1" type="ORF">S01H4_25598</name>
</gene>
<reference evidence="1" key="1">
    <citation type="journal article" date="2014" name="Front. Microbiol.">
        <title>High frequency of phylogenetically diverse reductive dehalogenase-homologous genes in deep subseafloor sedimentary metagenomes.</title>
        <authorList>
            <person name="Kawai M."/>
            <person name="Futagami T."/>
            <person name="Toyoda A."/>
            <person name="Takaki Y."/>
            <person name="Nishi S."/>
            <person name="Hori S."/>
            <person name="Arai W."/>
            <person name="Tsubouchi T."/>
            <person name="Morono Y."/>
            <person name="Uchiyama I."/>
            <person name="Ito T."/>
            <person name="Fujiyama A."/>
            <person name="Inagaki F."/>
            <person name="Takami H."/>
        </authorList>
    </citation>
    <scope>NUCLEOTIDE SEQUENCE</scope>
    <source>
        <strain evidence="1">Expedition CK06-06</strain>
    </source>
</reference>
<organism evidence="1">
    <name type="scientific">marine sediment metagenome</name>
    <dbReference type="NCBI Taxonomy" id="412755"/>
    <lineage>
        <taxon>unclassified sequences</taxon>
        <taxon>metagenomes</taxon>
        <taxon>ecological metagenomes</taxon>
    </lineage>
</organism>